<name>A0A8H6E3X8_PETAA</name>
<evidence type="ECO:0000313" key="2">
    <source>
        <dbReference type="Proteomes" id="UP000541154"/>
    </source>
</evidence>
<comment type="caution">
    <text evidence="1">The sequence shown here is derived from an EMBL/GenBank/DDBJ whole genome shotgun (WGS) entry which is preliminary data.</text>
</comment>
<evidence type="ECO:0000313" key="1">
    <source>
        <dbReference type="EMBL" id="KAF5858494.1"/>
    </source>
</evidence>
<gene>
    <name evidence="1" type="ORF">ETB97_004335</name>
</gene>
<organism evidence="1 2">
    <name type="scientific">Petromyces alliaceus</name>
    <name type="common">Aspergillus alliaceus</name>
    <dbReference type="NCBI Taxonomy" id="209559"/>
    <lineage>
        <taxon>Eukaryota</taxon>
        <taxon>Fungi</taxon>
        <taxon>Dikarya</taxon>
        <taxon>Ascomycota</taxon>
        <taxon>Pezizomycotina</taxon>
        <taxon>Eurotiomycetes</taxon>
        <taxon>Eurotiomycetidae</taxon>
        <taxon>Eurotiales</taxon>
        <taxon>Aspergillaceae</taxon>
        <taxon>Aspergillus</taxon>
        <taxon>Aspergillus subgen. Circumdati</taxon>
    </lineage>
</organism>
<keyword evidence="2" id="KW-1185">Reference proteome</keyword>
<accession>A0A8H6E3X8</accession>
<dbReference type="AlphaFoldDB" id="A0A8H6E3X8"/>
<dbReference type="Proteomes" id="UP000541154">
    <property type="component" value="Unassembled WGS sequence"/>
</dbReference>
<dbReference type="EMBL" id="SPNV01000203">
    <property type="protein sequence ID" value="KAF5858494.1"/>
    <property type="molecule type" value="Genomic_DNA"/>
</dbReference>
<sequence>MASLDSVSITNFQALAFDVENPSQETALQLFNALCEQHNSRDGDENSRNQFCRAARNWLIFSVEYNFRQLTEAIVGIPGMEHLSFQDAMVKAAIVGRDDLFQEWFKRETTLPRNDNYQRYLFAYYLGRSLYFNPSLISSEVLEAIRINCGALHRCDRYLANNLSRIVKDVQTRAGDQSADIKSYVRALNDVRVILPSS</sequence>
<protein>
    <submittedName>
        <fullName evidence="1">Uncharacterized protein</fullName>
    </submittedName>
</protein>
<reference evidence="1 2" key="1">
    <citation type="submission" date="2019-04" db="EMBL/GenBank/DDBJ databases">
        <title>Aspergillus burnettii sp. nov., novel species from soil in southeast Queensland.</title>
        <authorList>
            <person name="Gilchrist C.L.M."/>
            <person name="Pitt J.I."/>
            <person name="Lange L."/>
            <person name="Lacey H.J."/>
            <person name="Vuong D."/>
            <person name="Midgley D.J."/>
            <person name="Greenfield P."/>
            <person name="Bradbury M."/>
            <person name="Lacey E."/>
            <person name="Busk P.K."/>
            <person name="Pilgaard B."/>
            <person name="Chooi Y.H."/>
            <person name="Piggott A.M."/>
        </authorList>
    </citation>
    <scope>NUCLEOTIDE SEQUENCE [LARGE SCALE GENOMIC DNA]</scope>
    <source>
        <strain evidence="1 2">FRR 5400</strain>
    </source>
</reference>
<proteinExistence type="predicted"/>